<sequence length="55" mass="6370">MLREMGPLRTRLDHTGEITRGAIQIENLGQETSQLRMQYYEINRGIMEDDGMMAV</sequence>
<dbReference type="Proteomes" id="UP000008068">
    <property type="component" value="Unassembled WGS sequence"/>
</dbReference>
<dbReference type="AlphaFoldDB" id="G0MLP0"/>
<dbReference type="EMBL" id="GL379800">
    <property type="protein sequence ID" value="EGT35642.1"/>
    <property type="molecule type" value="Genomic_DNA"/>
</dbReference>
<gene>
    <name evidence="1" type="ORF">CAEBREN_02469</name>
</gene>
<reference evidence="2" key="1">
    <citation type="submission" date="2011-07" db="EMBL/GenBank/DDBJ databases">
        <authorList>
            <consortium name="Caenorhabditis brenneri Sequencing and Analysis Consortium"/>
            <person name="Wilson R.K."/>
        </authorList>
    </citation>
    <scope>NUCLEOTIDE SEQUENCE [LARGE SCALE GENOMIC DNA]</scope>
    <source>
        <strain evidence="2">PB2801</strain>
    </source>
</reference>
<dbReference type="HOGENOM" id="CLU_3034332_0_0_1"/>
<dbReference type="InParanoid" id="G0MLP0"/>
<proteinExistence type="predicted"/>
<keyword evidence="2" id="KW-1185">Reference proteome</keyword>
<accession>G0MLP0</accession>
<name>G0MLP0_CAEBE</name>
<organism evidence="2">
    <name type="scientific">Caenorhabditis brenneri</name>
    <name type="common">Nematode worm</name>
    <dbReference type="NCBI Taxonomy" id="135651"/>
    <lineage>
        <taxon>Eukaryota</taxon>
        <taxon>Metazoa</taxon>
        <taxon>Ecdysozoa</taxon>
        <taxon>Nematoda</taxon>
        <taxon>Chromadorea</taxon>
        <taxon>Rhabditida</taxon>
        <taxon>Rhabditina</taxon>
        <taxon>Rhabditomorpha</taxon>
        <taxon>Rhabditoidea</taxon>
        <taxon>Rhabditidae</taxon>
        <taxon>Peloderinae</taxon>
        <taxon>Caenorhabditis</taxon>
    </lineage>
</organism>
<evidence type="ECO:0000313" key="2">
    <source>
        <dbReference type="Proteomes" id="UP000008068"/>
    </source>
</evidence>
<protein>
    <submittedName>
        <fullName evidence="1">Uncharacterized protein</fullName>
    </submittedName>
</protein>
<evidence type="ECO:0000313" key="1">
    <source>
        <dbReference type="EMBL" id="EGT35642.1"/>
    </source>
</evidence>